<evidence type="ECO:0000256" key="1">
    <source>
        <dbReference type="ARBA" id="ARBA00023002"/>
    </source>
</evidence>
<sequence>MTSNPNWGETTSGLEVAKVFADQVKGRNVLITGVSPDGVGSGTALAFASQNPSTLILASRTKSKMDQVVSEIHSHYPDVNVQIVLLDLASQSSIRKAASEVANLVSKLHLLINNAGVAPAVRKKTEEGIELQFGANHVGHFLLTKLLLPLLEAAASTEGNPKGSTRIVNLSSQAHWLSPFRFHDYNIENKEVPDEEKPAAPMPRVFAEVLDDGYMPTVAYAQSKTANVLFSVYLQKYLQGRGIEAFAVHPGGVTTNLGREQQDEYNQEILKTSNYWKNIDEGASATLVAALDPALNDADGVYLLDCQFAEAAPWATDPVAAEKLWRLSEDLIGDDFEID</sequence>
<comment type="caution">
    <text evidence="2">The sequence shown here is derived from an EMBL/GenBank/DDBJ whole genome shotgun (WGS) entry which is preliminary data.</text>
</comment>
<dbReference type="InterPro" id="IPR002347">
    <property type="entry name" value="SDR_fam"/>
</dbReference>
<reference evidence="2 3" key="1">
    <citation type="submission" date="2016-07" db="EMBL/GenBank/DDBJ databases">
        <title>Pervasive Adenine N6-methylation of Active Genes in Fungi.</title>
        <authorList>
            <consortium name="DOE Joint Genome Institute"/>
            <person name="Mondo S.J."/>
            <person name="Dannebaum R.O."/>
            <person name="Kuo R.C."/>
            <person name="Labutti K."/>
            <person name="Haridas S."/>
            <person name="Kuo A."/>
            <person name="Salamov A."/>
            <person name="Ahrendt S.R."/>
            <person name="Lipzen A."/>
            <person name="Sullivan W."/>
            <person name="Andreopoulos W.B."/>
            <person name="Clum A."/>
            <person name="Lindquist E."/>
            <person name="Daum C."/>
            <person name="Ramamoorthy G.K."/>
            <person name="Gryganskyi A."/>
            <person name="Culley D."/>
            <person name="Magnuson J.K."/>
            <person name="James T.Y."/>
            <person name="O'Malley M.A."/>
            <person name="Stajich J.E."/>
            <person name="Spatafora J.W."/>
            <person name="Visel A."/>
            <person name="Grigoriev I.V."/>
        </authorList>
    </citation>
    <scope>NUCLEOTIDE SEQUENCE [LARGE SCALE GENOMIC DNA]</scope>
    <source>
        <strain evidence="2 3">CBS 129021</strain>
    </source>
</reference>
<dbReference type="GO" id="GO:0016491">
    <property type="term" value="F:oxidoreductase activity"/>
    <property type="evidence" value="ECO:0007669"/>
    <property type="project" value="UniProtKB-KW"/>
</dbReference>
<dbReference type="Gene3D" id="3.40.50.720">
    <property type="entry name" value="NAD(P)-binding Rossmann-like Domain"/>
    <property type="match status" value="1"/>
</dbReference>
<evidence type="ECO:0008006" key="4">
    <source>
        <dbReference type="Google" id="ProtNLM"/>
    </source>
</evidence>
<keyword evidence="1" id="KW-0560">Oxidoreductase</keyword>
<dbReference type="Proteomes" id="UP000193689">
    <property type="component" value="Unassembled WGS sequence"/>
</dbReference>
<gene>
    <name evidence="2" type="ORF">BCR38DRAFT_362395</name>
</gene>
<keyword evidence="3" id="KW-1185">Reference proteome</keyword>
<dbReference type="Pfam" id="PF00106">
    <property type="entry name" value="adh_short"/>
    <property type="match status" value="1"/>
</dbReference>
<dbReference type="InterPro" id="IPR036291">
    <property type="entry name" value="NAD(P)-bd_dom_sf"/>
</dbReference>
<dbReference type="GeneID" id="63773397"/>
<dbReference type="AlphaFoldDB" id="A0A1Y2EGH1"/>
<name>A0A1Y2EGH1_9PEZI</name>
<evidence type="ECO:0000313" key="2">
    <source>
        <dbReference type="EMBL" id="ORY70517.1"/>
    </source>
</evidence>
<dbReference type="OrthoDB" id="191139at2759"/>
<dbReference type="RefSeq" id="XP_040720467.1">
    <property type="nucleotide sequence ID" value="XM_040857185.1"/>
</dbReference>
<dbReference type="PRINTS" id="PR00081">
    <property type="entry name" value="GDHRDH"/>
</dbReference>
<evidence type="ECO:0000313" key="3">
    <source>
        <dbReference type="Proteomes" id="UP000193689"/>
    </source>
</evidence>
<organism evidence="2 3">
    <name type="scientific">Pseudomassariella vexata</name>
    <dbReference type="NCBI Taxonomy" id="1141098"/>
    <lineage>
        <taxon>Eukaryota</taxon>
        <taxon>Fungi</taxon>
        <taxon>Dikarya</taxon>
        <taxon>Ascomycota</taxon>
        <taxon>Pezizomycotina</taxon>
        <taxon>Sordariomycetes</taxon>
        <taxon>Xylariomycetidae</taxon>
        <taxon>Amphisphaeriales</taxon>
        <taxon>Pseudomassariaceae</taxon>
        <taxon>Pseudomassariella</taxon>
    </lineage>
</organism>
<protein>
    <recommendedName>
        <fullName evidence="4">Short-chain dehydrogenase</fullName>
    </recommendedName>
</protein>
<dbReference type="EMBL" id="MCFJ01000002">
    <property type="protein sequence ID" value="ORY70517.1"/>
    <property type="molecule type" value="Genomic_DNA"/>
</dbReference>
<proteinExistence type="predicted"/>
<dbReference type="PANTHER" id="PTHR43157:SF31">
    <property type="entry name" value="PHOSPHATIDYLINOSITOL-GLYCAN BIOSYNTHESIS CLASS F PROTEIN"/>
    <property type="match status" value="1"/>
</dbReference>
<accession>A0A1Y2EGH1</accession>
<dbReference type="InParanoid" id="A0A1Y2EGH1"/>
<dbReference type="SUPFAM" id="SSF51735">
    <property type="entry name" value="NAD(P)-binding Rossmann-fold domains"/>
    <property type="match status" value="1"/>
</dbReference>
<dbReference type="STRING" id="1141098.A0A1Y2EGH1"/>
<dbReference type="PANTHER" id="PTHR43157">
    <property type="entry name" value="PHOSPHATIDYLINOSITOL-GLYCAN BIOSYNTHESIS CLASS F PROTEIN-RELATED"/>
    <property type="match status" value="1"/>
</dbReference>